<comment type="cofactor">
    <cofactor evidence="10">
        <name>Fe(2+)</name>
        <dbReference type="ChEBI" id="CHEBI:29033"/>
    </cofactor>
    <text evidence="10">Binds 2 Fe(2+) ions per subunit.</text>
</comment>
<comment type="function">
    <text evidence="10">Catalyzes the hydroxylation of the N(6)-(4-aminobutyl)-L-lysine intermediate to form hypusine, an essential post-translational modification only found in mature eIF-5A factor.</text>
</comment>
<dbReference type="EC" id="1.14.99.29" evidence="10"/>
<dbReference type="InterPro" id="IPR016024">
    <property type="entry name" value="ARM-type_fold"/>
</dbReference>
<comment type="catalytic activity">
    <reaction evidence="1 10">
        <text>[eIF5A protein]-deoxyhypusine + AH2 + O2 = [eIF5A protein]-hypusine + A + H2O</text>
        <dbReference type="Rhea" id="RHEA:14101"/>
        <dbReference type="Rhea" id="RHEA-COMP:10144"/>
        <dbReference type="Rhea" id="RHEA-COMP:12592"/>
        <dbReference type="ChEBI" id="CHEBI:13193"/>
        <dbReference type="ChEBI" id="CHEBI:15377"/>
        <dbReference type="ChEBI" id="CHEBI:15379"/>
        <dbReference type="ChEBI" id="CHEBI:17499"/>
        <dbReference type="ChEBI" id="CHEBI:82657"/>
        <dbReference type="ChEBI" id="CHEBI:91175"/>
        <dbReference type="EC" id="1.14.99.29"/>
    </reaction>
</comment>
<dbReference type="InterPro" id="IPR027517">
    <property type="entry name" value="Deoxyhypusine_hydroxylase"/>
</dbReference>
<feature type="binding site" evidence="10">
    <location>
        <position position="210"/>
    </location>
    <ligand>
        <name>Fe cation</name>
        <dbReference type="ChEBI" id="CHEBI:24875"/>
        <label>2</label>
    </ligand>
</feature>
<dbReference type="PROSITE" id="PS50077">
    <property type="entry name" value="HEAT_REPEAT"/>
    <property type="match status" value="1"/>
</dbReference>
<keyword evidence="6 10" id="KW-0408">Iron</keyword>
<evidence type="ECO:0000256" key="11">
    <source>
        <dbReference type="PROSITE-ProRule" id="PRU00103"/>
    </source>
</evidence>
<evidence type="ECO:0000313" key="12">
    <source>
        <dbReference type="Proteomes" id="UP001652625"/>
    </source>
</evidence>
<comment type="pathway">
    <text evidence="2 10">Protein modification; eIF5A hypusination.</text>
</comment>
<dbReference type="PANTHER" id="PTHR12697:SF5">
    <property type="entry name" value="DEOXYHYPUSINE HYDROXYLASE"/>
    <property type="match status" value="1"/>
</dbReference>
<gene>
    <name evidence="13" type="primary">LOC136071817</name>
</gene>
<keyword evidence="7 10" id="KW-0503">Monooxygenase</keyword>
<feature type="binding site" evidence="10">
    <location>
        <position position="93"/>
    </location>
    <ligand>
        <name>Fe cation</name>
        <dbReference type="ChEBI" id="CHEBI:24875"/>
        <label>1</label>
    </ligand>
</feature>
<dbReference type="PANTHER" id="PTHR12697">
    <property type="entry name" value="PBS LYASE HEAT-LIKE PROTEIN"/>
    <property type="match status" value="1"/>
</dbReference>
<protein>
    <recommendedName>
        <fullName evidence="10">Deoxyhypusine hydroxylase</fullName>
        <shortName evidence="10">DOHH</shortName>
        <ecNumber evidence="10">1.14.99.29</ecNumber>
    </recommendedName>
    <alternativeName>
        <fullName evidence="10">Deoxyhypusine dioxygenase</fullName>
    </alternativeName>
    <alternativeName>
        <fullName evidence="10">Deoxyhypusine monooxygenase</fullName>
    </alternativeName>
</protein>
<feature type="binding site" evidence="10">
    <location>
        <position position="243"/>
    </location>
    <ligand>
        <name>Fe cation</name>
        <dbReference type="ChEBI" id="CHEBI:24875"/>
        <label>2</label>
    </ligand>
</feature>
<accession>A0ABM4BVS2</accession>
<evidence type="ECO:0000256" key="10">
    <source>
        <dbReference type="HAMAP-Rule" id="MF_03101"/>
    </source>
</evidence>
<feature type="binding site" evidence="10">
    <location>
        <position position="60"/>
    </location>
    <ligand>
        <name>Fe cation</name>
        <dbReference type="ChEBI" id="CHEBI:24875"/>
        <label>1</label>
    </ligand>
</feature>
<organism evidence="12 13">
    <name type="scientific">Hydra vulgaris</name>
    <name type="common">Hydra</name>
    <name type="synonym">Hydra attenuata</name>
    <dbReference type="NCBI Taxonomy" id="6087"/>
    <lineage>
        <taxon>Eukaryota</taxon>
        <taxon>Metazoa</taxon>
        <taxon>Cnidaria</taxon>
        <taxon>Hydrozoa</taxon>
        <taxon>Hydroidolina</taxon>
        <taxon>Anthoathecata</taxon>
        <taxon>Aplanulata</taxon>
        <taxon>Hydridae</taxon>
        <taxon>Hydra</taxon>
    </lineage>
</organism>
<feature type="binding site" evidence="10">
    <location>
        <position position="242"/>
    </location>
    <ligand>
        <name>Fe cation</name>
        <dbReference type="ChEBI" id="CHEBI:24875"/>
        <label>2</label>
    </ligand>
</feature>
<proteinExistence type="inferred from homology"/>
<evidence type="ECO:0000313" key="13">
    <source>
        <dbReference type="RefSeq" id="XP_065653310.1"/>
    </source>
</evidence>
<dbReference type="SUPFAM" id="SSF48371">
    <property type="entry name" value="ARM repeat"/>
    <property type="match status" value="1"/>
</dbReference>
<feature type="binding site" evidence="10">
    <location>
        <position position="59"/>
    </location>
    <ligand>
        <name>Fe cation</name>
        <dbReference type="ChEBI" id="CHEBI:24875"/>
        <label>1</label>
    </ligand>
</feature>
<comment type="function">
    <text evidence="9">Catalyzes the hydroxylation of the N(6)-(4-aminobutyl)-L-lysine intermediate produced by deoxyhypusine synthase/DHPS on a critical lysine of the eukaryotic translation initiation factor 5A/eIF-5A. This is the second step of the post-translational modification of that lysine into an unusual amino acid residue named hypusine. Hypusination is unique to mature eIF-5A factor and is essential for its function.</text>
</comment>
<comment type="similarity">
    <text evidence="10">Belongs to the deoxyhypusine hydroxylase family.</text>
</comment>
<evidence type="ECO:0000256" key="9">
    <source>
        <dbReference type="ARBA" id="ARBA00045876"/>
    </source>
</evidence>
<dbReference type="HAMAP" id="MF_03101">
    <property type="entry name" value="Deoxyhypusine_hydroxylase"/>
    <property type="match status" value="1"/>
</dbReference>
<evidence type="ECO:0000256" key="7">
    <source>
        <dbReference type="ARBA" id="ARBA00023033"/>
    </source>
</evidence>
<name>A0ABM4BVS2_HYDVU</name>
<dbReference type="InterPro" id="IPR021133">
    <property type="entry name" value="HEAT_type_2"/>
</dbReference>
<keyword evidence="3 10" id="KW-0479">Metal-binding</keyword>
<evidence type="ECO:0000256" key="3">
    <source>
        <dbReference type="ARBA" id="ARBA00022723"/>
    </source>
</evidence>
<dbReference type="InterPro" id="IPR011989">
    <property type="entry name" value="ARM-like"/>
</dbReference>
<dbReference type="RefSeq" id="XP_065653310.1">
    <property type="nucleotide sequence ID" value="XM_065797238.1"/>
</dbReference>
<feature type="repeat" description="HEAT" evidence="11">
    <location>
        <begin position="73"/>
        <end position="113"/>
    </location>
</feature>
<dbReference type="InterPro" id="IPR004155">
    <property type="entry name" value="PBS_lyase_HEAT"/>
</dbReference>
<keyword evidence="8 10" id="KW-0386">Hypusine biosynthesis</keyword>
<dbReference type="SMART" id="SM00567">
    <property type="entry name" value="EZ_HEAT"/>
    <property type="match status" value="6"/>
</dbReference>
<dbReference type="Pfam" id="PF13646">
    <property type="entry name" value="HEAT_2"/>
    <property type="match status" value="2"/>
</dbReference>
<reference evidence="13" key="1">
    <citation type="submission" date="2025-08" db="UniProtKB">
        <authorList>
            <consortium name="RefSeq"/>
        </authorList>
    </citation>
    <scope>IDENTIFICATION</scope>
</reference>
<feature type="binding site" evidence="10">
    <location>
        <position position="92"/>
    </location>
    <ligand>
        <name>Fe cation</name>
        <dbReference type="ChEBI" id="CHEBI:24875"/>
        <label>1</label>
    </ligand>
</feature>
<evidence type="ECO:0000256" key="5">
    <source>
        <dbReference type="ARBA" id="ARBA00023002"/>
    </source>
</evidence>
<sequence>MSLQIDNNTIFKIGESLRDVNKPLKDRFRNLFTLKNINNEQAISEIAKSFKDSSALFKHELAYCLGQMKNALAIPILTEVLSDESQEAIVRHEAAEAIGAIGLFTSLPLLEAYRDHKIVEIAETCDIAIDRIKWLQTQQSEPSNSYQSVDPAPPMEIKSTSELADILLNEKKKLFDRYSAMFSLRDKGGDLEVLALCKGLKCKSALFRHEIAFVLGQMAHPLSIDSLKETLENKQEHGMVRHECAEALGAIATSECFEILNKYLQDDERVVRESCDIALDMYDYENSDQFQYADGLAKHV</sequence>
<keyword evidence="5 10" id="KW-0560">Oxidoreductase</keyword>
<evidence type="ECO:0000256" key="6">
    <source>
        <dbReference type="ARBA" id="ARBA00023004"/>
    </source>
</evidence>
<dbReference type="GeneID" id="136071817"/>
<evidence type="ECO:0000256" key="4">
    <source>
        <dbReference type="ARBA" id="ARBA00022737"/>
    </source>
</evidence>
<feature type="binding site" evidence="10">
    <location>
        <position position="209"/>
    </location>
    <ligand>
        <name>Fe cation</name>
        <dbReference type="ChEBI" id="CHEBI:24875"/>
        <label>2</label>
    </ligand>
</feature>
<keyword evidence="4" id="KW-0677">Repeat</keyword>
<evidence type="ECO:0000256" key="2">
    <source>
        <dbReference type="ARBA" id="ARBA00005041"/>
    </source>
</evidence>
<evidence type="ECO:0000256" key="1">
    <source>
        <dbReference type="ARBA" id="ARBA00000068"/>
    </source>
</evidence>
<keyword evidence="12" id="KW-1185">Reference proteome</keyword>
<dbReference type="Gene3D" id="1.25.10.10">
    <property type="entry name" value="Leucine-rich Repeat Variant"/>
    <property type="match status" value="2"/>
</dbReference>
<dbReference type="Proteomes" id="UP001652625">
    <property type="component" value="Chromosome 05"/>
</dbReference>
<evidence type="ECO:0000256" key="8">
    <source>
        <dbReference type="ARBA" id="ARBA00023256"/>
    </source>
</evidence>